<proteinExistence type="predicted"/>
<organism evidence="2 3">
    <name type="scientific">Planoprotostelium fungivorum</name>
    <dbReference type="NCBI Taxonomy" id="1890364"/>
    <lineage>
        <taxon>Eukaryota</taxon>
        <taxon>Amoebozoa</taxon>
        <taxon>Evosea</taxon>
        <taxon>Variosea</taxon>
        <taxon>Cavosteliida</taxon>
        <taxon>Cavosteliaceae</taxon>
        <taxon>Planoprotostelium</taxon>
    </lineage>
</organism>
<sequence length="118" mass="13237">YSMECDTQIPIPGPLTFSGDAALAASLVVVLKHLASDSEFQNKHKRHVQMERQVGFVAAILTLLGIVFAIPGIWVAELPLLDSSSPLHHTKQLRRQDKSELEREQKDSLCLRLPFKTY</sequence>
<comment type="caution">
    <text evidence="2">The sequence shown here is derived from an EMBL/GenBank/DDBJ whole genome shotgun (WGS) entry which is preliminary data.</text>
</comment>
<name>A0A2P6MXZ5_9EUKA</name>
<gene>
    <name evidence="2" type="ORF">PROFUN_14757</name>
</gene>
<dbReference type="EMBL" id="MDYQ01000315">
    <property type="protein sequence ID" value="PRP76579.1"/>
    <property type="molecule type" value="Genomic_DNA"/>
</dbReference>
<keyword evidence="1" id="KW-0812">Transmembrane</keyword>
<keyword evidence="3" id="KW-1185">Reference proteome</keyword>
<dbReference type="AlphaFoldDB" id="A0A2P6MXZ5"/>
<feature type="transmembrane region" description="Helical" evidence="1">
    <location>
        <begin position="56"/>
        <end position="76"/>
    </location>
</feature>
<accession>A0A2P6MXZ5</accession>
<evidence type="ECO:0000313" key="3">
    <source>
        <dbReference type="Proteomes" id="UP000241769"/>
    </source>
</evidence>
<keyword evidence="1" id="KW-1133">Transmembrane helix</keyword>
<feature type="non-terminal residue" evidence="2">
    <location>
        <position position="1"/>
    </location>
</feature>
<protein>
    <submittedName>
        <fullName evidence="2">Uncharacterized protein</fullName>
    </submittedName>
</protein>
<dbReference type="Proteomes" id="UP000241769">
    <property type="component" value="Unassembled WGS sequence"/>
</dbReference>
<keyword evidence="1" id="KW-0472">Membrane</keyword>
<dbReference type="InParanoid" id="A0A2P6MXZ5"/>
<evidence type="ECO:0000313" key="2">
    <source>
        <dbReference type="EMBL" id="PRP76579.1"/>
    </source>
</evidence>
<reference evidence="2 3" key="1">
    <citation type="journal article" date="2018" name="Genome Biol. Evol.">
        <title>Multiple Roots of Fruiting Body Formation in Amoebozoa.</title>
        <authorList>
            <person name="Hillmann F."/>
            <person name="Forbes G."/>
            <person name="Novohradska S."/>
            <person name="Ferling I."/>
            <person name="Riege K."/>
            <person name="Groth M."/>
            <person name="Westermann M."/>
            <person name="Marz M."/>
            <person name="Spaller T."/>
            <person name="Winckler T."/>
            <person name="Schaap P."/>
            <person name="Glockner G."/>
        </authorList>
    </citation>
    <scope>NUCLEOTIDE SEQUENCE [LARGE SCALE GENOMIC DNA]</scope>
    <source>
        <strain evidence="2 3">Jena</strain>
    </source>
</reference>
<evidence type="ECO:0000256" key="1">
    <source>
        <dbReference type="SAM" id="Phobius"/>
    </source>
</evidence>